<dbReference type="EMBL" id="JBHUOK010000030">
    <property type="protein sequence ID" value="MFD2790054.1"/>
    <property type="molecule type" value="Genomic_DNA"/>
</dbReference>
<keyword evidence="3" id="KW-1185">Reference proteome</keyword>
<feature type="compositionally biased region" description="Polar residues" evidence="1">
    <location>
        <begin position="27"/>
        <end position="43"/>
    </location>
</feature>
<dbReference type="Proteomes" id="UP001597532">
    <property type="component" value="Unassembled WGS sequence"/>
</dbReference>
<feature type="region of interest" description="Disordered" evidence="1">
    <location>
        <begin position="24"/>
        <end position="43"/>
    </location>
</feature>
<gene>
    <name evidence="2" type="ORF">ACFS1K_09790</name>
</gene>
<sequence>MRKTILVFGMLGILVMSCKNNEKKMDTTPSVEKSTENPAVHNNASDMHTSQIALDWVGTYEGTLPCASCEGIKTKISLTADGTYNSDIEYMGEEDGKFTENGKFKWNAKGDIITLQMADGGKQMYKVEENAIVFLNSDGEVNTGQLAAYYVLPKK</sequence>
<organism evidence="2 3">
    <name type="scientific">Arenibacter antarcticus</name>
    <dbReference type="NCBI Taxonomy" id="2040469"/>
    <lineage>
        <taxon>Bacteria</taxon>
        <taxon>Pseudomonadati</taxon>
        <taxon>Bacteroidota</taxon>
        <taxon>Flavobacteriia</taxon>
        <taxon>Flavobacteriales</taxon>
        <taxon>Flavobacteriaceae</taxon>
        <taxon>Arenibacter</taxon>
    </lineage>
</organism>
<reference evidence="3" key="1">
    <citation type="journal article" date="2019" name="Int. J. Syst. Evol. Microbiol.">
        <title>The Global Catalogue of Microorganisms (GCM) 10K type strain sequencing project: providing services to taxonomists for standard genome sequencing and annotation.</title>
        <authorList>
            <consortium name="The Broad Institute Genomics Platform"/>
            <consortium name="The Broad Institute Genome Sequencing Center for Infectious Disease"/>
            <person name="Wu L."/>
            <person name="Ma J."/>
        </authorList>
    </citation>
    <scope>NUCLEOTIDE SEQUENCE [LARGE SCALE GENOMIC DNA]</scope>
    <source>
        <strain evidence="3">KCTC 52924</strain>
    </source>
</reference>
<comment type="caution">
    <text evidence="2">The sequence shown here is derived from an EMBL/GenBank/DDBJ whole genome shotgun (WGS) entry which is preliminary data.</text>
</comment>
<protein>
    <submittedName>
        <fullName evidence="2">Copper resistance protein NlpE</fullName>
    </submittedName>
</protein>
<evidence type="ECO:0000313" key="3">
    <source>
        <dbReference type="Proteomes" id="UP001597532"/>
    </source>
</evidence>
<name>A0ABW5VFZ7_9FLAO</name>
<accession>A0ABW5VFZ7</accession>
<dbReference type="RefSeq" id="WP_251805922.1">
    <property type="nucleotide sequence ID" value="NZ_CP166679.1"/>
</dbReference>
<evidence type="ECO:0000256" key="1">
    <source>
        <dbReference type="SAM" id="MobiDB-lite"/>
    </source>
</evidence>
<proteinExistence type="predicted"/>
<dbReference type="InterPro" id="IPR007298">
    <property type="entry name" value="Cu-R_lipoprotein_NlpE"/>
</dbReference>
<dbReference type="Pfam" id="PF04170">
    <property type="entry name" value="NlpE"/>
    <property type="match status" value="1"/>
</dbReference>
<dbReference type="PROSITE" id="PS51257">
    <property type="entry name" value="PROKAR_LIPOPROTEIN"/>
    <property type="match status" value="1"/>
</dbReference>
<evidence type="ECO:0000313" key="2">
    <source>
        <dbReference type="EMBL" id="MFD2790054.1"/>
    </source>
</evidence>
<dbReference type="Gene3D" id="2.40.128.640">
    <property type="match status" value="1"/>
</dbReference>